<sequence length="245" mass="27316">MAHERKKSRPALMVFRSLTEVERPKRIEAQPQTELSTPSPLSFSASQRRSTRSSGWSPPDPSQVSIEGITYAGSGCSAGSLAISHAGDYQTFALAFDSYVASIGPGVPFSEKRKNCISFNFHYHQGYQYTSYTMDYTGFADLQDGVSSNQQSEYWFAGFVAQRATLQTSFYGPYTYTYSFTYTLANEPFVWSPCGASTTLNINTQLLLNSNNPKASGIITTDIFDIKAKPKQVYIYGMKWQKCTK</sequence>
<evidence type="ECO:0000313" key="3">
    <source>
        <dbReference type="Proteomes" id="UP000244722"/>
    </source>
</evidence>
<dbReference type="Proteomes" id="UP000244722">
    <property type="component" value="Unassembled WGS sequence"/>
</dbReference>
<dbReference type="EMBL" id="NESQ01000233">
    <property type="protein sequence ID" value="PUU75416.1"/>
    <property type="molecule type" value="Genomic_DNA"/>
</dbReference>
<name>A0A2T6ZIY5_TUBBO</name>
<dbReference type="OrthoDB" id="152248at2759"/>
<dbReference type="Pfam" id="PF14273">
    <property type="entry name" value="DUF4360"/>
    <property type="match status" value="1"/>
</dbReference>
<accession>A0A2T6ZIY5</accession>
<evidence type="ECO:0000313" key="2">
    <source>
        <dbReference type="EMBL" id="PUU75416.1"/>
    </source>
</evidence>
<feature type="region of interest" description="Disordered" evidence="1">
    <location>
        <begin position="23"/>
        <end position="62"/>
    </location>
</feature>
<comment type="caution">
    <text evidence="2">The sequence shown here is derived from an EMBL/GenBank/DDBJ whole genome shotgun (WGS) entry which is preliminary data.</text>
</comment>
<dbReference type="InterPro" id="IPR025649">
    <property type="entry name" value="DUF4360"/>
</dbReference>
<feature type="compositionally biased region" description="Polar residues" evidence="1">
    <location>
        <begin position="30"/>
        <end position="56"/>
    </location>
</feature>
<reference evidence="2 3" key="1">
    <citation type="submission" date="2017-04" db="EMBL/GenBank/DDBJ databases">
        <title>Draft genome sequence of Tuber borchii Vittad., a whitish edible truffle.</title>
        <authorList>
            <consortium name="DOE Joint Genome Institute"/>
            <person name="Murat C."/>
            <person name="Kuo A."/>
            <person name="Barry K.W."/>
            <person name="Clum A."/>
            <person name="Dockter R.B."/>
            <person name="Fauchery L."/>
            <person name="Iotti M."/>
            <person name="Kohler A."/>
            <person name="Labutti K."/>
            <person name="Lindquist E.A."/>
            <person name="Lipzen A."/>
            <person name="Ohm R.A."/>
            <person name="Wang M."/>
            <person name="Grigoriev I.V."/>
            <person name="Zambonelli A."/>
            <person name="Martin F.M."/>
        </authorList>
    </citation>
    <scope>NUCLEOTIDE SEQUENCE [LARGE SCALE GENOMIC DNA]</scope>
    <source>
        <strain evidence="2 3">Tbo3840</strain>
    </source>
</reference>
<dbReference type="STRING" id="42251.A0A2T6ZIY5"/>
<gene>
    <name evidence="2" type="ORF">B9Z19DRAFT_1067448</name>
</gene>
<organism evidence="2 3">
    <name type="scientific">Tuber borchii</name>
    <name type="common">White truffle</name>
    <dbReference type="NCBI Taxonomy" id="42251"/>
    <lineage>
        <taxon>Eukaryota</taxon>
        <taxon>Fungi</taxon>
        <taxon>Dikarya</taxon>
        <taxon>Ascomycota</taxon>
        <taxon>Pezizomycotina</taxon>
        <taxon>Pezizomycetes</taxon>
        <taxon>Pezizales</taxon>
        <taxon>Tuberaceae</taxon>
        <taxon>Tuber</taxon>
    </lineage>
</organism>
<proteinExistence type="predicted"/>
<dbReference type="PANTHER" id="PTHR38847:SF1">
    <property type="entry name" value="PSEUDOURIDINE SYNTHASE RSUA_RLUA-LIKE DOMAIN-CONTAINING PROTEIN"/>
    <property type="match status" value="1"/>
</dbReference>
<evidence type="ECO:0000256" key="1">
    <source>
        <dbReference type="SAM" id="MobiDB-lite"/>
    </source>
</evidence>
<dbReference type="AlphaFoldDB" id="A0A2T6ZIY5"/>
<dbReference type="PANTHER" id="PTHR38847">
    <property type="match status" value="1"/>
</dbReference>
<protein>
    <submittedName>
        <fullName evidence="2">Uncharacterized protein</fullName>
    </submittedName>
</protein>
<keyword evidence="3" id="KW-1185">Reference proteome</keyword>